<keyword evidence="4 7" id="KW-0732">Signal</keyword>
<dbReference type="InterPro" id="IPR016286">
    <property type="entry name" value="FUC_metazoa-typ"/>
</dbReference>
<dbReference type="SUPFAM" id="SSF51445">
    <property type="entry name" value="(Trans)glycosidases"/>
    <property type="match status" value="1"/>
</dbReference>
<evidence type="ECO:0000256" key="4">
    <source>
        <dbReference type="ARBA" id="ARBA00022729"/>
    </source>
</evidence>
<reference evidence="9 10" key="1">
    <citation type="submission" date="2019-08" db="EMBL/GenBank/DDBJ databases">
        <title>Seonamhaeicola sediminis sp. nov., isolated from marine sediment.</title>
        <authorList>
            <person name="Cao W.R."/>
        </authorList>
    </citation>
    <scope>NUCLEOTIDE SEQUENCE [LARGE SCALE GENOMIC DNA]</scope>
    <source>
        <strain evidence="9 10">B011</strain>
    </source>
</reference>
<feature type="signal peptide" evidence="7">
    <location>
        <begin position="1"/>
        <end position="22"/>
    </location>
</feature>
<dbReference type="Gene3D" id="3.20.20.80">
    <property type="entry name" value="Glycosidases"/>
    <property type="match status" value="1"/>
</dbReference>
<accession>A0A5D0IMS1</accession>
<dbReference type="InterPro" id="IPR000421">
    <property type="entry name" value="FA58C"/>
</dbReference>
<dbReference type="RefSeq" id="WP_148540587.1">
    <property type="nucleotide sequence ID" value="NZ_VSDQ01000409.1"/>
</dbReference>
<dbReference type="InterPro" id="IPR008979">
    <property type="entry name" value="Galactose-bd-like_sf"/>
</dbReference>
<evidence type="ECO:0000259" key="8">
    <source>
        <dbReference type="PROSITE" id="PS50022"/>
    </source>
</evidence>
<feature type="chain" id="PRO_5022974566" description="alpha-L-fucosidase" evidence="7">
    <location>
        <begin position="23"/>
        <end position="458"/>
    </location>
</feature>
<dbReference type="PANTHER" id="PTHR10030:SF37">
    <property type="entry name" value="ALPHA-L-FUCOSIDASE-RELATED"/>
    <property type="match status" value="1"/>
</dbReference>
<organism evidence="9 10">
    <name type="scientific">Seonamhaeicola marinus</name>
    <dbReference type="NCBI Taxonomy" id="1912246"/>
    <lineage>
        <taxon>Bacteria</taxon>
        <taxon>Pseudomonadati</taxon>
        <taxon>Bacteroidota</taxon>
        <taxon>Flavobacteriia</taxon>
        <taxon>Flavobacteriales</taxon>
        <taxon>Flavobacteriaceae</taxon>
    </lineage>
</organism>
<evidence type="ECO:0000313" key="10">
    <source>
        <dbReference type="Proteomes" id="UP000323930"/>
    </source>
</evidence>
<dbReference type="InterPro" id="IPR057739">
    <property type="entry name" value="Glyco_hydro_29_N"/>
</dbReference>
<dbReference type="PANTHER" id="PTHR10030">
    <property type="entry name" value="ALPHA-L-FUCOSIDASE"/>
    <property type="match status" value="1"/>
</dbReference>
<dbReference type="GO" id="GO:0005764">
    <property type="term" value="C:lysosome"/>
    <property type="evidence" value="ECO:0007669"/>
    <property type="project" value="TreeGrafter"/>
</dbReference>
<evidence type="ECO:0000313" key="9">
    <source>
        <dbReference type="EMBL" id="TYA84210.1"/>
    </source>
</evidence>
<dbReference type="InterPro" id="IPR017853">
    <property type="entry name" value="GH"/>
</dbReference>
<dbReference type="PROSITE" id="PS50022">
    <property type="entry name" value="FA58C_3"/>
    <property type="match status" value="1"/>
</dbReference>
<keyword evidence="6" id="KW-0326">Glycosidase</keyword>
<evidence type="ECO:0000256" key="2">
    <source>
        <dbReference type="ARBA" id="ARBA00007951"/>
    </source>
</evidence>
<dbReference type="PRINTS" id="PR00741">
    <property type="entry name" value="GLHYDRLASE29"/>
</dbReference>
<dbReference type="GO" id="GO:0016139">
    <property type="term" value="P:glycoside catabolic process"/>
    <property type="evidence" value="ECO:0007669"/>
    <property type="project" value="TreeGrafter"/>
</dbReference>
<sequence>MKRISQLFITLLILIISSNSWAQKSNQSTADQNVLDFLNLKFGMFIHYNMGTYHAEQWAYPFHDPKTFKPSELDCNQWAKAAKSAGMKYGVFTTKHHDGFSLWDTKVSNYDIASAEKPYNKIDIVKEYVDAFRNEGLTVGLYFSVWDRHHGVQHGNINEQNIAFTKEQLTELLTNYGEINCIVIDGWGSRWGNGPNFEELPYHILADHIHSIQPNCLVINHSCRADLAYTQIVHYEATHGQHIPYDNTFPSQQGPVMQPSWFWEKGFENLELKPVKDIVNELSYTNQYYSNYLLNAAPNDKGLMDENVITRLQEVGNAIQLSEARTTLPKVQPPHKNVKVTTSSTLSEKNITERNLLDLNLFTAWKADKNDANPWIELDFGKKETFNYFSMHAGYKKSIQKYEIEVFLKNKWVHLFTGGPATFHEKYPFKEVKAQKFRLKVLEKKGIPEIVELTFVKY</sequence>
<evidence type="ECO:0000256" key="3">
    <source>
        <dbReference type="ARBA" id="ARBA00012662"/>
    </source>
</evidence>
<dbReference type="SMART" id="SM00812">
    <property type="entry name" value="Alpha_L_fucos"/>
    <property type="match status" value="1"/>
</dbReference>
<comment type="similarity">
    <text evidence="2">Belongs to the glycosyl hydrolase 29 family.</text>
</comment>
<gene>
    <name evidence="9" type="ORF">FUA24_06035</name>
</gene>
<dbReference type="AlphaFoldDB" id="A0A5D0IMS1"/>
<dbReference type="Gene3D" id="2.60.120.260">
    <property type="entry name" value="Galactose-binding domain-like"/>
    <property type="match status" value="1"/>
</dbReference>
<comment type="function">
    <text evidence="1">Alpha-L-fucosidase is responsible for hydrolyzing the alpha-1,6-linked fucose joined to the reducing-end N-acetylglucosamine of the carbohydrate moieties of glycoproteins.</text>
</comment>
<evidence type="ECO:0000256" key="5">
    <source>
        <dbReference type="ARBA" id="ARBA00022801"/>
    </source>
</evidence>
<dbReference type="Pfam" id="PF00754">
    <property type="entry name" value="F5_F8_type_C"/>
    <property type="match status" value="1"/>
</dbReference>
<dbReference type="InterPro" id="IPR000933">
    <property type="entry name" value="Glyco_hydro_29"/>
</dbReference>
<comment type="caution">
    <text evidence="9">The sequence shown here is derived from an EMBL/GenBank/DDBJ whole genome shotgun (WGS) entry which is preliminary data.</text>
</comment>
<dbReference type="Pfam" id="PF01120">
    <property type="entry name" value="Alpha_L_fucos"/>
    <property type="match status" value="1"/>
</dbReference>
<dbReference type="EMBL" id="VSDQ01000409">
    <property type="protein sequence ID" value="TYA84210.1"/>
    <property type="molecule type" value="Genomic_DNA"/>
</dbReference>
<evidence type="ECO:0000256" key="6">
    <source>
        <dbReference type="ARBA" id="ARBA00023295"/>
    </source>
</evidence>
<keyword evidence="10" id="KW-1185">Reference proteome</keyword>
<dbReference type="GO" id="GO:0004560">
    <property type="term" value="F:alpha-L-fucosidase activity"/>
    <property type="evidence" value="ECO:0007669"/>
    <property type="project" value="InterPro"/>
</dbReference>
<dbReference type="GO" id="GO:0006004">
    <property type="term" value="P:fucose metabolic process"/>
    <property type="evidence" value="ECO:0007669"/>
    <property type="project" value="InterPro"/>
</dbReference>
<proteinExistence type="inferred from homology"/>
<evidence type="ECO:0000256" key="1">
    <source>
        <dbReference type="ARBA" id="ARBA00004071"/>
    </source>
</evidence>
<keyword evidence="5" id="KW-0378">Hydrolase</keyword>
<name>A0A5D0IMS1_9FLAO</name>
<dbReference type="SUPFAM" id="SSF49785">
    <property type="entry name" value="Galactose-binding domain-like"/>
    <property type="match status" value="1"/>
</dbReference>
<evidence type="ECO:0000256" key="7">
    <source>
        <dbReference type="SAM" id="SignalP"/>
    </source>
</evidence>
<dbReference type="EC" id="3.2.1.51" evidence="3"/>
<dbReference type="OrthoDB" id="1389336at2"/>
<protein>
    <recommendedName>
        <fullName evidence="3">alpha-L-fucosidase</fullName>
        <ecNumber evidence="3">3.2.1.51</ecNumber>
    </recommendedName>
</protein>
<dbReference type="Proteomes" id="UP000323930">
    <property type="component" value="Unassembled WGS sequence"/>
</dbReference>
<feature type="domain" description="F5/8 type C" evidence="8">
    <location>
        <begin position="316"/>
        <end position="458"/>
    </location>
</feature>